<evidence type="ECO:0000313" key="10">
    <source>
        <dbReference type="EMBL" id="XDV58560.1"/>
    </source>
</evidence>
<dbReference type="Gene3D" id="3.30.1370.30">
    <property type="match status" value="1"/>
</dbReference>
<keyword evidence="4 8" id="KW-0689">Ribosomal protein</keyword>
<dbReference type="SUPFAM" id="SSF56047">
    <property type="entry name" value="Ribosomal protein S8"/>
    <property type="match status" value="1"/>
</dbReference>
<comment type="subunit">
    <text evidence="7 8">Part of the 30S ribosomal subunit. Contacts proteins S5 and S12.</text>
</comment>
<keyword evidence="5 8" id="KW-0687">Ribonucleoprotein</keyword>
<dbReference type="AlphaFoldDB" id="A0AB39XKW3"/>
<evidence type="ECO:0000256" key="5">
    <source>
        <dbReference type="ARBA" id="ARBA00023274"/>
    </source>
</evidence>
<dbReference type="GO" id="GO:1990904">
    <property type="term" value="C:ribonucleoprotein complex"/>
    <property type="evidence" value="ECO:0007669"/>
    <property type="project" value="UniProtKB-KW"/>
</dbReference>
<comment type="similarity">
    <text evidence="1 8 9">Belongs to the universal ribosomal protein uS8 family.</text>
</comment>
<dbReference type="Gene3D" id="3.30.1490.10">
    <property type="match status" value="1"/>
</dbReference>
<protein>
    <recommendedName>
        <fullName evidence="6 8">Small ribosomal subunit protein uS8</fullName>
    </recommendedName>
</protein>
<keyword evidence="2 8" id="KW-0699">rRNA-binding</keyword>
<dbReference type="PANTHER" id="PTHR11758">
    <property type="entry name" value="40S RIBOSOMAL PROTEIN S15A"/>
    <property type="match status" value="1"/>
</dbReference>
<dbReference type="InterPro" id="IPR035987">
    <property type="entry name" value="Ribosomal_uS8_sf"/>
</dbReference>
<evidence type="ECO:0000256" key="1">
    <source>
        <dbReference type="ARBA" id="ARBA00006471"/>
    </source>
</evidence>
<dbReference type="NCBIfam" id="NF001109">
    <property type="entry name" value="PRK00136.1"/>
    <property type="match status" value="1"/>
</dbReference>
<reference evidence="10" key="1">
    <citation type="submission" date="2024-08" db="EMBL/GenBank/DDBJ databases">
        <authorList>
            <person name="Chaddad Z."/>
            <person name="Lamrabet M."/>
            <person name="Bouhnik O."/>
            <person name="Alami S."/>
            <person name="Wipf D."/>
            <person name="Courty P.E."/>
            <person name="Missbah El Idrissi M."/>
        </authorList>
    </citation>
    <scope>NUCLEOTIDE SEQUENCE</scope>
    <source>
        <strain evidence="10">LLZ17</strain>
    </source>
</reference>
<evidence type="ECO:0000256" key="6">
    <source>
        <dbReference type="ARBA" id="ARBA00035258"/>
    </source>
</evidence>
<dbReference type="GO" id="GO:0003735">
    <property type="term" value="F:structural constituent of ribosome"/>
    <property type="evidence" value="ECO:0007669"/>
    <property type="project" value="InterPro"/>
</dbReference>
<dbReference type="EMBL" id="CP165734">
    <property type="protein sequence ID" value="XDV58560.1"/>
    <property type="molecule type" value="Genomic_DNA"/>
</dbReference>
<proteinExistence type="inferred from homology"/>
<organism evidence="10">
    <name type="scientific">Bradyrhizobium sp. LLZ17</name>
    <dbReference type="NCBI Taxonomy" id="3239388"/>
    <lineage>
        <taxon>Bacteria</taxon>
        <taxon>Pseudomonadati</taxon>
        <taxon>Pseudomonadota</taxon>
        <taxon>Alphaproteobacteria</taxon>
        <taxon>Hyphomicrobiales</taxon>
        <taxon>Nitrobacteraceae</taxon>
        <taxon>Bradyrhizobium</taxon>
    </lineage>
</organism>
<keyword evidence="3 8" id="KW-0694">RNA-binding</keyword>
<dbReference type="InterPro" id="IPR047863">
    <property type="entry name" value="Ribosomal_uS8_CS"/>
</dbReference>
<dbReference type="HAMAP" id="MF_01302_B">
    <property type="entry name" value="Ribosomal_uS8_B"/>
    <property type="match status" value="1"/>
</dbReference>
<dbReference type="InterPro" id="IPR000630">
    <property type="entry name" value="Ribosomal_uS8"/>
</dbReference>
<dbReference type="GO" id="GO:0006412">
    <property type="term" value="P:translation"/>
    <property type="evidence" value="ECO:0007669"/>
    <property type="project" value="UniProtKB-UniRule"/>
</dbReference>
<evidence type="ECO:0000256" key="3">
    <source>
        <dbReference type="ARBA" id="ARBA00022884"/>
    </source>
</evidence>
<gene>
    <name evidence="8 10" type="primary">rpsH</name>
    <name evidence="10" type="ORF">AB8Z38_03280</name>
</gene>
<evidence type="ECO:0000256" key="2">
    <source>
        <dbReference type="ARBA" id="ARBA00022730"/>
    </source>
</evidence>
<comment type="function">
    <text evidence="8">One of the primary rRNA binding proteins, it binds directly to 16S rRNA central domain where it helps coordinate assembly of the platform of the 30S subunit.</text>
</comment>
<dbReference type="GO" id="GO:0019843">
    <property type="term" value="F:rRNA binding"/>
    <property type="evidence" value="ECO:0007669"/>
    <property type="project" value="UniProtKB-UniRule"/>
</dbReference>
<dbReference type="RefSeq" id="WP_369723112.1">
    <property type="nucleotide sequence ID" value="NZ_CP165734.1"/>
</dbReference>
<dbReference type="GO" id="GO:0005840">
    <property type="term" value="C:ribosome"/>
    <property type="evidence" value="ECO:0007669"/>
    <property type="project" value="UniProtKB-KW"/>
</dbReference>
<evidence type="ECO:0000256" key="8">
    <source>
        <dbReference type="HAMAP-Rule" id="MF_01302"/>
    </source>
</evidence>
<evidence type="ECO:0000256" key="7">
    <source>
        <dbReference type="ARBA" id="ARBA00046740"/>
    </source>
</evidence>
<accession>A0AB39XKW3</accession>
<evidence type="ECO:0000256" key="4">
    <source>
        <dbReference type="ARBA" id="ARBA00022980"/>
    </source>
</evidence>
<dbReference type="PROSITE" id="PS00053">
    <property type="entry name" value="RIBOSOMAL_S8"/>
    <property type="match status" value="1"/>
</dbReference>
<sequence length="147" mass="16537">MSTHDPISDLITRIRNAQMRAKNKVSTPGSKMRENVLEVLKSEGYIRGYATLEHSSGRSEIEIELKYFDGEPVIREIERVSKPGRRVYASVKNLPRVNNGLGISVLSTPKGIMADHSAREANVGGEVLFTVFWRRIFDPCHELAKGR</sequence>
<name>A0AB39XKW3_9BRAD</name>
<dbReference type="Pfam" id="PF00410">
    <property type="entry name" value="Ribosomal_S8"/>
    <property type="match status" value="1"/>
</dbReference>
<dbReference type="GO" id="GO:0005737">
    <property type="term" value="C:cytoplasm"/>
    <property type="evidence" value="ECO:0007669"/>
    <property type="project" value="UniProtKB-ARBA"/>
</dbReference>
<dbReference type="FunFam" id="3.30.1490.10:FF:000001">
    <property type="entry name" value="30S ribosomal protein S8"/>
    <property type="match status" value="1"/>
</dbReference>
<dbReference type="FunFam" id="3.30.1370.30:FF:000002">
    <property type="entry name" value="30S ribosomal protein S8"/>
    <property type="match status" value="1"/>
</dbReference>
<evidence type="ECO:0000256" key="9">
    <source>
        <dbReference type="RuleBase" id="RU003660"/>
    </source>
</evidence>